<accession>A0A150PHU0</accession>
<organism evidence="1 2">
    <name type="scientific">Sorangium cellulosum</name>
    <name type="common">Polyangium cellulosum</name>
    <dbReference type="NCBI Taxonomy" id="56"/>
    <lineage>
        <taxon>Bacteria</taxon>
        <taxon>Pseudomonadati</taxon>
        <taxon>Myxococcota</taxon>
        <taxon>Polyangia</taxon>
        <taxon>Polyangiales</taxon>
        <taxon>Polyangiaceae</taxon>
        <taxon>Sorangium</taxon>
    </lineage>
</organism>
<name>A0A150PHU0_SORCE</name>
<reference evidence="1 2" key="1">
    <citation type="submission" date="2014-02" db="EMBL/GenBank/DDBJ databases">
        <title>The small core and large imbalanced accessory genome model reveals a collaborative survival strategy of Sorangium cellulosum strains in nature.</title>
        <authorList>
            <person name="Han K."/>
            <person name="Peng R."/>
            <person name="Blom J."/>
            <person name="Li Y.-Z."/>
        </authorList>
    </citation>
    <scope>NUCLEOTIDE SEQUENCE [LARGE SCALE GENOMIC DNA]</scope>
    <source>
        <strain evidence="1 2">So0157-25</strain>
    </source>
</reference>
<comment type="caution">
    <text evidence="1">The sequence shown here is derived from an EMBL/GenBank/DDBJ whole genome shotgun (WGS) entry which is preliminary data.</text>
</comment>
<protein>
    <submittedName>
        <fullName evidence="1">Uncharacterized protein</fullName>
    </submittedName>
</protein>
<dbReference type="Proteomes" id="UP000075420">
    <property type="component" value="Unassembled WGS sequence"/>
</dbReference>
<dbReference type="AlphaFoldDB" id="A0A150PHU0"/>
<evidence type="ECO:0000313" key="2">
    <source>
        <dbReference type="Proteomes" id="UP000075420"/>
    </source>
</evidence>
<gene>
    <name evidence="1" type="ORF">BE08_36515</name>
</gene>
<evidence type="ECO:0000313" key="1">
    <source>
        <dbReference type="EMBL" id="KYF55245.1"/>
    </source>
</evidence>
<proteinExistence type="predicted"/>
<sequence>MKHLIQQIAQDHLWSRWVAANSAGGSALDGRKAGCISRKAGCISKKAGCISRKAGCISKKAGCIS</sequence>
<dbReference type="EMBL" id="JELY01001593">
    <property type="protein sequence ID" value="KYF55245.1"/>
    <property type="molecule type" value="Genomic_DNA"/>
</dbReference>